<dbReference type="AlphaFoldDB" id="A0A2J6S1C8"/>
<dbReference type="InterPro" id="IPR003347">
    <property type="entry name" value="JmjC_dom"/>
</dbReference>
<feature type="compositionally biased region" description="Polar residues" evidence="1">
    <location>
        <begin position="272"/>
        <end position="292"/>
    </location>
</feature>
<feature type="domain" description="JmjC" evidence="2">
    <location>
        <begin position="298"/>
        <end position="453"/>
    </location>
</feature>
<accession>A0A2J6S1C8</accession>
<sequence>MALELIHCFMHCHFPALVNLLPDSVDIGVFIAMMAKEISLRYSTWSFDLFQPIHPSSLLSQLSAFLKSTTHQIMDPETQICVHQLSPTKVVRIRNPGSRIRGPHLTYEEVFKHLASTGTSQHIVPEGSMSFTPDGYLPKSWRVLTELDVIPPVVKREGSFLHETIAAIQTKVKAGETRAAEANKVANGNSTAAEKGYGMHSAGTTTAAKQNIVNIKEGFELHLEDATLAGRRHRKTLSQSKEGNGSDTAMVSNTPATGSSGNNGVGTGVDALQQNNNTSTTSHRTANTSQAPSPALKPYPVPSENFLFNPKHIPHTKKYLRLLEAGFTTPWQLNPLGASSFQTIHGDASFSPTTYDPTADARAATVLVSFIYLPALPITTRHPLLESFLLTGPKFVLDPQYVITKELIRGDTLFIPPLTIHRFEYRQDTLTANGLFMLRSNLRLALESWMWDCLSTFKRNYRFSLELLDVMGKELCRDPIGTGWLGEGYVEIGWGGWEGLMGDFGVVWEAVMKEWMESGKGLEGEKRGVEGGWLVERERRGRVVERDPELRLERVENGDE</sequence>
<dbReference type="Proteomes" id="UP000235786">
    <property type="component" value="Unassembled WGS sequence"/>
</dbReference>
<dbReference type="EMBL" id="KZ613941">
    <property type="protein sequence ID" value="PMD44574.1"/>
    <property type="molecule type" value="Genomic_DNA"/>
</dbReference>
<reference evidence="3 4" key="1">
    <citation type="submission" date="2016-04" db="EMBL/GenBank/DDBJ databases">
        <title>A degradative enzymes factory behind the ericoid mycorrhizal symbiosis.</title>
        <authorList>
            <consortium name="DOE Joint Genome Institute"/>
            <person name="Martino E."/>
            <person name="Morin E."/>
            <person name="Grelet G."/>
            <person name="Kuo A."/>
            <person name="Kohler A."/>
            <person name="Daghino S."/>
            <person name="Barry K."/>
            <person name="Choi C."/>
            <person name="Cichocki N."/>
            <person name="Clum A."/>
            <person name="Copeland A."/>
            <person name="Hainaut M."/>
            <person name="Haridas S."/>
            <person name="Labutti K."/>
            <person name="Lindquist E."/>
            <person name="Lipzen A."/>
            <person name="Khouja H.-R."/>
            <person name="Murat C."/>
            <person name="Ohm R."/>
            <person name="Olson A."/>
            <person name="Spatafora J."/>
            <person name="Veneault-Fourrey C."/>
            <person name="Henrissat B."/>
            <person name="Grigoriev I."/>
            <person name="Martin F."/>
            <person name="Perotto S."/>
        </authorList>
    </citation>
    <scope>NUCLEOTIDE SEQUENCE [LARGE SCALE GENOMIC DNA]</scope>
    <source>
        <strain evidence="3 4">F</strain>
    </source>
</reference>
<evidence type="ECO:0000256" key="1">
    <source>
        <dbReference type="SAM" id="MobiDB-lite"/>
    </source>
</evidence>
<organism evidence="3 4">
    <name type="scientific">Hyaloscypha variabilis (strain UAMH 11265 / GT02V1 / F)</name>
    <name type="common">Meliniomyces variabilis</name>
    <dbReference type="NCBI Taxonomy" id="1149755"/>
    <lineage>
        <taxon>Eukaryota</taxon>
        <taxon>Fungi</taxon>
        <taxon>Dikarya</taxon>
        <taxon>Ascomycota</taxon>
        <taxon>Pezizomycotina</taxon>
        <taxon>Leotiomycetes</taxon>
        <taxon>Helotiales</taxon>
        <taxon>Hyaloscyphaceae</taxon>
        <taxon>Hyaloscypha</taxon>
        <taxon>Hyaloscypha variabilis</taxon>
    </lineage>
</organism>
<evidence type="ECO:0000259" key="2">
    <source>
        <dbReference type="PROSITE" id="PS51184"/>
    </source>
</evidence>
<keyword evidence="4" id="KW-1185">Reference proteome</keyword>
<feature type="region of interest" description="Disordered" evidence="1">
    <location>
        <begin position="230"/>
        <end position="298"/>
    </location>
</feature>
<dbReference type="OrthoDB" id="3551547at2759"/>
<dbReference type="PROSITE" id="PS51184">
    <property type="entry name" value="JMJC"/>
    <property type="match status" value="1"/>
</dbReference>
<gene>
    <name evidence="3" type="ORF">L207DRAFT_630889</name>
</gene>
<feature type="compositionally biased region" description="Polar residues" evidence="1">
    <location>
        <begin position="237"/>
        <end position="256"/>
    </location>
</feature>
<evidence type="ECO:0000313" key="3">
    <source>
        <dbReference type="EMBL" id="PMD44574.1"/>
    </source>
</evidence>
<proteinExistence type="predicted"/>
<evidence type="ECO:0000313" key="4">
    <source>
        <dbReference type="Proteomes" id="UP000235786"/>
    </source>
</evidence>
<protein>
    <recommendedName>
        <fullName evidence="2">JmjC domain-containing protein</fullName>
    </recommendedName>
</protein>
<name>A0A2J6S1C8_HYAVF</name>